<organism evidence="4 5">
    <name type="scientific">Sphingobacterium gobiense</name>
    <dbReference type="NCBI Taxonomy" id="1382456"/>
    <lineage>
        <taxon>Bacteria</taxon>
        <taxon>Pseudomonadati</taxon>
        <taxon>Bacteroidota</taxon>
        <taxon>Sphingobacteriia</taxon>
        <taxon>Sphingobacteriales</taxon>
        <taxon>Sphingobacteriaceae</taxon>
        <taxon>Sphingobacterium</taxon>
    </lineage>
</organism>
<dbReference type="PIRSF" id="PIRSF018005">
    <property type="entry name" value="UCP018005"/>
    <property type="match status" value="1"/>
</dbReference>
<feature type="domain" description="Histidine-specific methyltransferase SAM-dependent" evidence="3">
    <location>
        <begin position="32"/>
        <end position="338"/>
    </location>
</feature>
<dbReference type="EMBL" id="PVBS01000002">
    <property type="protein sequence ID" value="PRD54641.1"/>
    <property type="molecule type" value="Genomic_DNA"/>
</dbReference>
<dbReference type="InterPro" id="IPR017804">
    <property type="entry name" value="MeTrfase_EgtD-like"/>
</dbReference>
<dbReference type="AlphaFoldDB" id="A0A2S9JND1"/>
<dbReference type="OrthoDB" id="5289726at2"/>
<dbReference type="Gene3D" id="3.40.50.150">
    <property type="entry name" value="Vaccinia Virus protein VP39"/>
    <property type="match status" value="1"/>
</dbReference>
<name>A0A2S9JND1_9SPHI</name>
<dbReference type="InterPro" id="IPR029063">
    <property type="entry name" value="SAM-dependent_MTases_sf"/>
</dbReference>
<keyword evidence="2 4" id="KW-0808">Transferase</keyword>
<dbReference type="NCBIfam" id="TIGR03438">
    <property type="entry name" value="egtD_ergothio"/>
    <property type="match status" value="1"/>
</dbReference>
<evidence type="ECO:0000313" key="4">
    <source>
        <dbReference type="EMBL" id="PRD54641.1"/>
    </source>
</evidence>
<dbReference type="GO" id="GO:0008168">
    <property type="term" value="F:methyltransferase activity"/>
    <property type="evidence" value="ECO:0007669"/>
    <property type="project" value="UniProtKB-KW"/>
</dbReference>
<dbReference type="InterPro" id="IPR035094">
    <property type="entry name" value="EgtD"/>
</dbReference>
<evidence type="ECO:0000313" key="5">
    <source>
        <dbReference type="Proteomes" id="UP000238642"/>
    </source>
</evidence>
<evidence type="ECO:0000256" key="1">
    <source>
        <dbReference type="ARBA" id="ARBA00022603"/>
    </source>
</evidence>
<comment type="caution">
    <text evidence="4">The sequence shown here is derived from an EMBL/GenBank/DDBJ whole genome shotgun (WGS) entry which is preliminary data.</text>
</comment>
<dbReference type="GO" id="GO:0032259">
    <property type="term" value="P:methylation"/>
    <property type="evidence" value="ECO:0007669"/>
    <property type="project" value="UniProtKB-KW"/>
</dbReference>
<sequence>MEEIAEKKIKEVHRDKQSTYIPPKRCIQENFYSDIIDGLSYNPKKLPSKYFYDEKGDQLFQQIMSMPEYYLTRCELDIFSNKTSELATGIISDSEQPFDLIELGAGDAMKSSFLLKYLVREDMDFRYIPIDISGNILSILNDNLRKDIPDLDIVPLEGEYFDMLEKANSLSKRKKIVLLLGSNIGNMERDEIHDFFKQLNAKLNKGDIIVIGFDLKKNPSIILNAYNDRTGITAAFNLNLLTRINRELGADFDLRQFQHYQNYDPISGACRSYLVSLKDQKVTFGNQTINFRENEPIEMEISQKFSLPEIEHFAQYAGFDTITKITDAQKWFVDAVWQVK</sequence>
<dbReference type="RefSeq" id="WP_105726851.1">
    <property type="nucleotide sequence ID" value="NZ_PVBS01000002.1"/>
</dbReference>
<dbReference type="Pfam" id="PF10017">
    <property type="entry name" value="Methyltransf_33"/>
    <property type="match status" value="1"/>
</dbReference>
<accession>A0A2S9JND1</accession>
<keyword evidence="1 4" id="KW-0489">Methyltransferase</keyword>
<evidence type="ECO:0000256" key="2">
    <source>
        <dbReference type="ARBA" id="ARBA00022679"/>
    </source>
</evidence>
<reference evidence="4 5" key="1">
    <citation type="submission" date="2018-02" db="EMBL/GenBank/DDBJ databases">
        <title>The draft genome of Sphingobacterium gobiense H7.</title>
        <authorList>
            <person name="Li L."/>
            <person name="Liu L."/>
            <person name="Zhang X."/>
            <person name="Wang T."/>
            <person name="Liang L."/>
        </authorList>
    </citation>
    <scope>NUCLEOTIDE SEQUENCE [LARGE SCALE GENOMIC DNA]</scope>
    <source>
        <strain evidence="4 5">ACCC 05757</strain>
    </source>
</reference>
<protein>
    <submittedName>
        <fullName evidence="4">L-histidine N(Alpha)-methyltransferase</fullName>
    </submittedName>
</protein>
<dbReference type="Proteomes" id="UP000238642">
    <property type="component" value="Unassembled WGS sequence"/>
</dbReference>
<dbReference type="InterPro" id="IPR019257">
    <property type="entry name" value="MeTrfase_dom"/>
</dbReference>
<gene>
    <name evidence="4" type="primary">egtD</name>
    <name evidence="4" type="ORF">C5749_14480</name>
</gene>
<proteinExistence type="predicted"/>
<dbReference type="PANTHER" id="PTHR43397:SF1">
    <property type="entry name" value="ERGOTHIONEINE BIOSYNTHESIS PROTEIN 1"/>
    <property type="match status" value="1"/>
</dbReference>
<evidence type="ECO:0000259" key="3">
    <source>
        <dbReference type="Pfam" id="PF10017"/>
    </source>
</evidence>
<dbReference type="PANTHER" id="PTHR43397">
    <property type="entry name" value="ERGOTHIONEINE BIOSYNTHESIS PROTEIN 1"/>
    <property type="match status" value="1"/>
</dbReference>
<dbReference type="InterPro" id="IPR051128">
    <property type="entry name" value="EgtD_Methyltrsf_superfamily"/>
</dbReference>
<keyword evidence="5" id="KW-1185">Reference proteome</keyword>